<dbReference type="InterPro" id="IPR015422">
    <property type="entry name" value="PyrdxlP-dep_Trfase_small"/>
</dbReference>
<keyword evidence="9" id="KW-1133">Transmembrane helix</keyword>
<dbReference type="OrthoDB" id="65434at2759"/>
<organism evidence="11 12">
    <name type="scientific">Spodoptera litura</name>
    <name type="common">Asian cotton leafworm</name>
    <dbReference type="NCBI Taxonomy" id="69820"/>
    <lineage>
        <taxon>Eukaryota</taxon>
        <taxon>Metazoa</taxon>
        <taxon>Ecdysozoa</taxon>
        <taxon>Arthropoda</taxon>
        <taxon>Hexapoda</taxon>
        <taxon>Insecta</taxon>
        <taxon>Pterygota</taxon>
        <taxon>Neoptera</taxon>
        <taxon>Endopterygota</taxon>
        <taxon>Lepidoptera</taxon>
        <taxon>Glossata</taxon>
        <taxon>Ditrysia</taxon>
        <taxon>Noctuoidea</taxon>
        <taxon>Noctuidae</taxon>
        <taxon>Amphipyrinae</taxon>
        <taxon>Spodoptera</taxon>
    </lineage>
</organism>
<evidence type="ECO:0000256" key="4">
    <source>
        <dbReference type="ARBA" id="ARBA00022679"/>
    </source>
</evidence>
<dbReference type="GO" id="GO:0017059">
    <property type="term" value="C:serine palmitoyltransferase complex"/>
    <property type="evidence" value="ECO:0007669"/>
    <property type="project" value="TreeGrafter"/>
</dbReference>
<dbReference type="AlphaFoldDB" id="A0A9J7DQI7"/>
<evidence type="ECO:0000256" key="6">
    <source>
        <dbReference type="ARBA" id="ARBA00023315"/>
    </source>
</evidence>
<dbReference type="Gene3D" id="3.90.1150.10">
    <property type="entry name" value="Aspartate Aminotransferase, domain 1"/>
    <property type="match status" value="1"/>
</dbReference>
<comment type="cofactor">
    <cofactor evidence="1 8">
        <name>pyridoxal 5'-phosphate</name>
        <dbReference type="ChEBI" id="CHEBI:597326"/>
    </cofactor>
</comment>
<dbReference type="InterPro" id="IPR004839">
    <property type="entry name" value="Aminotransferase_I/II_large"/>
</dbReference>
<evidence type="ECO:0000256" key="7">
    <source>
        <dbReference type="ARBA" id="ARBA00048528"/>
    </source>
</evidence>
<name>A0A9J7DQI7_SPOLT</name>
<dbReference type="GO" id="GO:0004758">
    <property type="term" value="F:serine C-palmitoyltransferase activity"/>
    <property type="evidence" value="ECO:0007669"/>
    <property type="project" value="UniProtKB-EC"/>
</dbReference>
<feature type="transmembrane region" description="Helical" evidence="9">
    <location>
        <begin position="78"/>
        <end position="102"/>
    </location>
</feature>
<evidence type="ECO:0000313" key="12">
    <source>
        <dbReference type="RefSeq" id="XP_022814417.1"/>
    </source>
</evidence>
<dbReference type="InterPro" id="IPR015424">
    <property type="entry name" value="PyrdxlP-dep_Trfase"/>
</dbReference>
<dbReference type="InterPro" id="IPR050087">
    <property type="entry name" value="AON_synthase_class-II"/>
</dbReference>
<comment type="catalytic activity">
    <reaction evidence="7">
        <text>L-serine + hexadecanoyl-CoA + H(+) = 3-oxosphinganine + CO2 + CoA</text>
        <dbReference type="Rhea" id="RHEA:14761"/>
        <dbReference type="ChEBI" id="CHEBI:15378"/>
        <dbReference type="ChEBI" id="CHEBI:16526"/>
        <dbReference type="ChEBI" id="CHEBI:33384"/>
        <dbReference type="ChEBI" id="CHEBI:57287"/>
        <dbReference type="ChEBI" id="CHEBI:57379"/>
        <dbReference type="ChEBI" id="CHEBI:58299"/>
        <dbReference type="EC" id="2.3.1.50"/>
    </reaction>
</comment>
<keyword evidence="9" id="KW-0812">Transmembrane</keyword>
<dbReference type="Pfam" id="PF00155">
    <property type="entry name" value="Aminotran_1_2"/>
    <property type="match status" value="1"/>
</dbReference>
<dbReference type="PANTHER" id="PTHR13693">
    <property type="entry name" value="CLASS II AMINOTRANSFERASE/8-AMINO-7-OXONONANOATE SYNTHASE"/>
    <property type="match status" value="1"/>
</dbReference>
<protein>
    <recommendedName>
        <fullName evidence="3">serine C-palmitoyltransferase</fullName>
        <ecNumber evidence="3">2.3.1.50</ecNumber>
    </recommendedName>
</protein>
<dbReference type="InterPro" id="IPR001917">
    <property type="entry name" value="Aminotrans_II_pyridoxalP_BS"/>
</dbReference>
<sequence length="507" mass="55191">MATTIAGSRNVRDLSKPDEYGFKGLKENVHNGKTTNGFMKSNDLRNGDTDFGISGGGVPKMDWSKYDTFPGSFEKCTLLTAALTHLGLYILMFLGFVNQLLFTPKVATEKNREVCTCTLLVLRFAKSAAVREFTGTERRCINLGSYNYLGFAGHSTHDEVAAAARLYGLALCSPRAELGSTRLHRLLEETTANFLGVEAAIVVGMGFGTNTLGLPGLLGPGSLALSDEKNHASLIMGLRLARATVRVFRHNDVRHLEQLARAAIAERKWTKIVIVVEGVYSMEGTIMEGTIVPLGAMVALKRRLGLQLYLDEAHSVGALGPRGRGVCDHAGVAPADVDVLMGTFTKSFGAAGGYIAGSAKLINWIRQYGHAHTYAHAMSPPVAQQILAAMRLVDEEEGRRRLRALRENTHYFRDQLRRMGVVTLGHPDSPVVPVLVYTFSKMAATVERLTESGVATVGVGFPATPLNKARIRFCLSASHSRGQLERCVEAMARAVRELGLDYSRQPR</sequence>
<dbReference type="RefSeq" id="XP_022814417.1">
    <property type="nucleotide sequence ID" value="XM_022958649.1"/>
</dbReference>
<evidence type="ECO:0000256" key="8">
    <source>
        <dbReference type="RuleBase" id="RU003693"/>
    </source>
</evidence>
<keyword evidence="4" id="KW-0808">Transferase</keyword>
<evidence type="ECO:0000313" key="11">
    <source>
        <dbReference type="Proteomes" id="UP000301870"/>
    </source>
</evidence>
<dbReference type="InterPro" id="IPR015421">
    <property type="entry name" value="PyrdxlP-dep_Trfase_major"/>
</dbReference>
<dbReference type="GO" id="GO:0046513">
    <property type="term" value="P:ceramide biosynthetic process"/>
    <property type="evidence" value="ECO:0007669"/>
    <property type="project" value="TreeGrafter"/>
</dbReference>
<reference evidence="12" key="1">
    <citation type="submission" date="2025-08" db="UniProtKB">
        <authorList>
            <consortium name="RefSeq"/>
        </authorList>
    </citation>
    <scope>IDENTIFICATION</scope>
    <source>
        <strain evidence="12">Ishihara</strain>
        <tissue evidence="12">Whole body</tissue>
    </source>
</reference>
<evidence type="ECO:0000256" key="3">
    <source>
        <dbReference type="ARBA" id="ARBA00013220"/>
    </source>
</evidence>
<keyword evidence="9" id="KW-0472">Membrane</keyword>
<dbReference type="EC" id="2.3.1.50" evidence="3"/>
<evidence type="ECO:0000256" key="5">
    <source>
        <dbReference type="ARBA" id="ARBA00022898"/>
    </source>
</evidence>
<comment type="similarity">
    <text evidence="2 8">Belongs to the class-II pyridoxal-phosphate-dependent aminotransferase family.</text>
</comment>
<keyword evidence="6" id="KW-0012">Acyltransferase</keyword>
<feature type="domain" description="Aminotransferase class I/classII large" evidence="10">
    <location>
        <begin position="139"/>
        <end position="490"/>
    </location>
</feature>
<dbReference type="CTD" id="34910"/>
<keyword evidence="5 8" id="KW-0663">Pyridoxal phosphate</keyword>
<dbReference type="GO" id="GO:0030170">
    <property type="term" value="F:pyridoxal phosphate binding"/>
    <property type="evidence" value="ECO:0007669"/>
    <property type="project" value="InterPro"/>
</dbReference>
<evidence type="ECO:0000259" key="10">
    <source>
        <dbReference type="Pfam" id="PF00155"/>
    </source>
</evidence>
<dbReference type="PROSITE" id="PS00599">
    <property type="entry name" value="AA_TRANSFER_CLASS_2"/>
    <property type="match status" value="1"/>
</dbReference>
<dbReference type="SUPFAM" id="SSF53383">
    <property type="entry name" value="PLP-dependent transferases"/>
    <property type="match status" value="1"/>
</dbReference>
<dbReference type="KEGG" id="sliu:111348140"/>
<dbReference type="GO" id="GO:0046512">
    <property type="term" value="P:sphingosine biosynthetic process"/>
    <property type="evidence" value="ECO:0007669"/>
    <property type="project" value="TreeGrafter"/>
</dbReference>
<accession>A0A9J7DQI7</accession>
<evidence type="ECO:0000256" key="9">
    <source>
        <dbReference type="SAM" id="Phobius"/>
    </source>
</evidence>
<dbReference type="GeneID" id="111348140"/>
<dbReference type="Gene3D" id="3.40.640.10">
    <property type="entry name" value="Type I PLP-dependent aspartate aminotransferase-like (Major domain)"/>
    <property type="match status" value="1"/>
</dbReference>
<dbReference type="Proteomes" id="UP000301870">
    <property type="component" value="Chromosome 7"/>
</dbReference>
<proteinExistence type="inferred from homology"/>
<gene>
    <name evidence="12" type="primary">LOC111348140</name>
</gene>
<keyword evidence="11" id="KW-1185">Reference proteome</keyword>
<evidence type="ECO:0000256" key="2">
    <source>
        <dbReference type="ARBA" id="ARBA00008392"/>
    </source>
</evidence>
<dbReference type="PANTHER" id="PTHR13693:SF3">
    <property type="entry name" value="LD36009P"/>
    <property type="match status" value="1"/>
</dbReference>
<dbReference type="GO" id="GO:0016020">
    <property type="term" value="C:membrane"/>
    <property type="evidence" value="ECO:0007669"/>
    <property type="project" value="GOC"/>
</dbReference>
<evidence type="ECO:0000256" key="1">
    <source>
        <dbReference type="ARBA" id="ARBA00001933"/>
    </source>
</evidence>